<dbReference type="RefSeq" id="WP_012414765.1">
    <property type="nucleotide sequence ID" value="NC_010644.1"/>
</dbReference>
<dbReference type="HOGENOM" id="CLU_068226_0_2_0"/>
<accession>B2KC23</accession>
<reference evidence="2 3" key="1">
    <citation type="journal article" date="2009" name="Appl. Environ. Microbiol.">
        <title>Genomic analysis of 'Elusimicrobium minutum,' the first cultivated representative of the phylum 'Elusimicrobia' (formerly termite group 1).</title>
        <authorList>
            <person name="Herlemann D.P.R."/>
            <person name="Geissinger O."/>
            <person name="Ikeda-Ohtsubo W."/>
            <person name="Kunin V."/>
            <person name="Sun H."/>
            <person name="Lapidus A."/>
            <person name="Hugenholtz P."/>
            <person name="Brune A."/>
        </authorList>
    </citation>
    <scope>NUCLEOTIDE SEQUENCE [LARGE SCALE GENOMIC DNA]</scope>
    <source>
        <strain evidence="2 3">Pei191</strain>
    </source>
</reference>
<keyword evidence="3" id="KW-1185">Reference proteome</keyword>
<dbReference type="SMART" id="SM01321">
    <property type="entry name" value="Y1_Tnp"/>
    <property type="match status" value="1"/>
</dbReference>
<proteinExistence type="predicted"/>
<dbReference type="Proteomes" id="UP000001029">
    <property type="component" value="Chromosome"/>
</dbReference>
<dbReference type="EMBL" id="CP001055">
    <property type="protein sequence ID" value="ACC98150.1"/>
    <property type="molecule type" value="Genomic_DNA"/>
</dbReference>
<dbReference type="Pfam" id="PF01797">
    <property type="entry name" value="Y1_Tnp"/>
    <property type="match status" value="1"/>
</dbReference>
<dbReference type="InterPro" id="IPR036515">
    <property type="entry name" value="Transposase_17_sf"/>
</dbReference>
<evidence type="ECO:0000313" key="3">
    <source>
        <dbReference type="Proteomes" id="UP000001029"/>
    </source>
</evidence>
<gene>
    <name evidence="2" type="ordered locus">Emin_0595</name>
</gene>
<dbReference type="OrthoDB" id="9788881at2"/>
<dbReference type="SUPFAM" id="SSF143422">
    <property type="entry name" value="Transposase IS200-like"/>
    <property type="match status" value="1"/>
</dbReference>
<dbReference type="Gene3D" id="3.30.70.1290">
    <property type="entry name" value="Transposase IS200-like"/>
    <property type="match status" value="1"/>
</dbReference>
<dbReference type="AlphaFoldDB" id="B2KC23"/>
<dbReference type="InterPro" id="IPR002686">
    <property type="entry name" value="Transposase_17"/>
</dbReference>
<evidence type="ECO:0000259" key="1">
    <source>
        <dbReference type="SMART" id="SM01321"/>
    </source>
</evidence>
<dbReference type="GO" id="GO:0004803">
    <property type="term" value="F:transposase activity"/>
    <property type="evidence" value="ECO:0007669"/>
    <property type="project" value="InterPro"/>
</dbReference>
<dbReference type="PANTHER" id="PTHR34322:SF2">
    <property type="entry name" value="TRANSPOSASE IS200-LIKE DOMAIN-CONTAINING PROTEIN"/>
    <property type="match status" value="1"/>
</dbReference>
<dbReference type="PANTHER" id="PTHR34322">
    <property type="entry name" value="TRANSPOSASE, Y1_TNP DOMAIN-CONTAINING"/>
    <property type="match status" value="1"/>
</dbReference>
<evidence type="ECO:0000313" key="2">
    <source>
        <dbReference type="EMBL" id="ACC98150.1"/>
    </source>
</evidence>
<protein>
    <submittedName>
        <fullName evidence="2">Transposase-like protein</fullName>
    </submittedName>
</protein>
<dbReference type="KEGG" id="emi:Emin_0595"/>
<dbReference type="GO" id="GO:0003677">
    <property type="term" value="F:DNA binding"/>
    <property type="evidence" value="ECO:0007669"/>
    <property type="project" value="InterPro"/>
</dbReference>
<dbReference type="GO" id="GO:0006313">
    <property type="term" value="P:DNA transposition"/>
    <property type="evidence" value="ECO:0007669"/>
    <property type="project" value="InterPro"/>
</dbReference>
<sequence length="258" mass="29698">MPRKLREVSKTSVYHVMIRGVNRQNIFEEESDYVKFLNILKDIQAANNFVVYAYCFMPNHLHMLIKDDSLSKTMQVLLGKYASFYNLKYDRTGYLFQDRFKSEAVENDSYFLTVLRYIHQNPVSAGLAQDVTSYRWSSMYEYMSKPFIVSASHTLKMFKNNISSFISFNKEKREVKSPHLKIKKEQKISDSNIQKFIKNELNISAGEIKSLDIEKLAKTLKQLSEKGASVRQLQRVTGISKSSVARFLGQGAGGSVPK</sequence>
<name>B2KC23_ELUMP</name>
<organism evidence="2 3">
    <name type="scientific">Elusimicrobium minutum (strain Pei191)</name>
    <dbReference type="NCBI Taxonomy" id="445932"/>
    <lineage>
        <taxon>Bacteria</taxon>
        <taxon>Pseudomonadati</taxon>
        <taxon>Elusimicrobiota</taxon>
        <taxon>Elusimicrobia</taxon>
        <taxon>Elusimicrobiales</taxon>
        <taxon>Elusimicrobiaceae</taxon>
        <taxon>Elusimicrobium</taxon>
    </lineage>
</organism>
<feature type="domain" description="Transposase IS200-like" evidence="1">
    <location>
        <begin position="9"/>
        <end position="121"/>
    </location>
</feature>